<dbReference type="AlphaFoldDB" id="A0A2N9WUB4"/>
<accession>A0A2N9WUB4</accession>
<comment type="caution">
    <text evidence="1">The sequence shown here is derived from an EMBL/GenBank/DDBJ whole genome shotgun (WGS) entry which is preliminary data.</text>
</comment>
<dbReference type="Proteomes" id="UP000231293">
    <property type="component" value="Unassembled WGS sequence"/>
</dbReference>
<evidence type="ECO:0000313" key="2">
    <source>
        <dbReference type="Proteomes" id="UP000231293"/>
    </source>
</evidence>
<organism evidence="1 2">
    <name type="scientific">Snodgrassella alvi</name>
    <dbReference type="NCBI Taxonomy" id="1196083"/>
    <lineage>
        <taxon>Bacteria</taxon>
        <taxon>Pseudomonadati</taxon>
        <taxon>Pseudomonadota</taxon>
        <taxon>Betaproteobacteria</taxon>
        <taxon>Neisseriales</taxon>
        <taxon>Neisseriaceae</taxon>
        <taxon>Snodgrassella</taxon>
    </lineage>
</organism>
<gene>
    <name evidence="1" type="ORF">BGI32_05160</name>
</gene>
<dbReference type="EMBL" id="MDVB01000057">
    <property type="protein sequence ID" value="PIT15895.1"/>
    <property type="molecule type" value="Genomic_DNA"/>
</dbReference>
<protein>
    <submittedName>
        <fullName evidence="1">Uncharacterized protein</fullName>
    </submittedName>
</protein>
<reference evidence="1 2" key="1">
    <citation type="journal article" date="2017" name="MBio">
        <title>Type VI secretion-mediated competition in the bee gut microbiome.</title>
        <authorList>
            <person name="Steele M.I."/>
            <person name="Kwong W.K."/>
            <person name="Powell J.E."/>
            <person name="Whiteley M."/>
            <person name="Moran N.A."/>
        </authorList>
    </citation>
    <scope>NUCLEOTIDE SEQUENCE [LARGE SCALE GENOMIC DNA]</scope>
    <source>
        <strain evidence="1 2">App2-2</strain>
    </source>
</reference>
<proteinExistence type="predicted"/>
<sequence length="117" mass="13039">MQLDCALQHKILTELTDCFPNPSSQDFFDQLIAQHSQDHVLGNLLYLDGHGLIKLKTDQGLNHKEVLWTLTEPTVQAFDFLANDGGLSAILNNGSVKPDNHAGTDQANKFNLVNHRF</sequence>
<dbReference type="RefSeq" id="WP_100113532.1">
    <property type="nucleotide sequence ID" value="NZ_MDVB01000057.1"/>
</dbReference>
<name>A0A2N9WUB4_9NEIS</name>
<evidence type="ECO:0000313" key="1">
    <source>
        <dbReference type="EMBL" id="PIT15895.1"/>
    </source>
</evidence>